<gene>
    <name evidence="2" type="ORF">J2X07_002528</name>
</gene>
<keyword evidence="1" id="KW-1133">Transmembrane helix</keyword>
<evidence type="ECO:0000313" key="3">
    <source>
        <dbReference type="Proteomes" id="UP001258181"/>
    </source>
</evidence>
<accession>A0ABU1U221</accession>
<name>A0ABU1U221_9BACL</name>
<sequence>MSMYFQILIVGILIFLSVFLKDKANWRKHLLRLVYFVVCLSIFYFILNVLIDRLLH</sequence>
<keyword evidence="3" id="KW-1185">Reference proteome</keyword>
<organism evidence="2 3">
    <name type="scientific">Fictibacillus barbaricus</name>
    <dbReference type="NCBI Taxonomy" id="182136"/>
    <lineage>
        <taxon>Bacteria</taxon>
        <taxon>Bacillati</taxon>
        <taxon>Bacillota</taxon>
        <taxon>Bacilli</taxon>
        <taxon>Bacillales</taxon>
        <taxon>Fictibacillaceae</taxon>
        <taxon>Fictibacillus</taxon>
    </lineage>
</organism>
<feature type="transmembrane region" description="Helical" evidence="1">
    <location>
        <begin position="30"/>
        <end position="51"/>
    </location>
</feature>
<keyword evidence="1" id="KW-0812">Transmembrane</keyword>
<protein>
    <submittedName>
        <fullName evidence="2">Uncharacterized protein YqhQ</fullName>
    </submittedName>
</protein>
<proteinExistence type="predicted"/>
<reference evidence="2 3" key="1">
    <citation type="submission" date="2023-07" db="EMBL/GenBank/DDBJ databases">
        <title>Sorghum-associated microbial communities from plants grown in Nebraska, USA.</title>
        <authorList>
            <person name="Schachtman D."/>
        </authorList>
    </citation>
    <scope>NUCLEOTIDE SEQUENCE [LARGE SCALE GENOMIC DNA]</scope>
    <source>
        <strain evidence="2 3">BE211</strain>
    </source>
</reference>
<comment type="caution">
    <text evidence="2">The sequence shown here is derived from an EMBL/GenBank/DDBJ whole genome shotgun (WGS) entry which is preliminary data.</text>
</comment>
<keyword evidence="1" id="KW-0472">Membrane</keyword>
<dbReference type="Proteomes" id="UP001258181">
    <property type="component" value="Unassembled WGS sequence"/>
</dbReference>
<evidence type="ECO:0000313" key="2">
    <source>
        <dbReference type="EMBL" id="MDR7073541.1"/>
    </source>
</evidence>
<dbReference type="EMBL" id="JAVDWA010000004">
    <property type="protein sequence ID" value="MDR7073541.1"/>
    <property type="molecule type" value="Genomic_DNA"/>
</dbReference>
<evidence type="ECO:0000256" key="1">
    <source>
        <dbReference type="SAM" id="Phobius"/>
    </source>
</evidence>